<reference evidence="1" key="1">
    <citation type="submission" date="2018-11" db="EMBL/GenBank/DDBJ databases">
        <authorList>
            <consortium name="Pathogen Informatics"/>
        </authorList>
    </citation>
    <scope>NUCLEOTIDE SEQUENCE</scope>
</reference>
<accession>A0A448XB14</accession>
<comment type="caution">
    <text evidence="1">The sequence shown here is derived from an EMBL/GenBank/DDBJ whole genome shotgun (WGS) entry which is preliminary data.</text>
</comment>
<dbReference type="Proteomes" id="UP000784294">
    <property type="component" value="Unassembled WGS sequence"/>
</dbReference>
<organism evidence="1 2">
    <name type="scientific">Protopolystoma xenopodis</name>
    <dbReference type="NCBI Taxonomy" id="117903"/>
    <lineage>
        <taxon>Eukaryota</taxon>
        <taxon>Metazoa</taxon>
        <taxon>Spiralia</taxon>
        <taxon>Lophotrochozoa</taxon>
        <taxon>Platyhelminthes</taxon>
        <taxon>Monogenea</taxon>
        <taxon>Polyopisthocotylea</taxon>
        <taxon>Polystomatidea</taxon>
        <taxon>Polystomatidae</taxon>
        <taxon>Protopolystoma</taxon>
    </lineage>
</organism>
<protein>
    <submittedName>
        <fullName evidence="1">Uncharacterized protein</fullName>
    </submittedName>
</protein>
<proteinExistence type="predicted"/>
<evidence type="ECO:0000313" key="1">
    <source>
        <dbReference type="EMBL" id="VEL32581.1"/>
    </source>
</evidence>
<name>A0A448XB14_9PLAT</name>
<evidence type="ECO:0000313" key="2">
    <source>
        <dbReference type="Proteomes" id="UP000784294"/>
    </source>
</evidence>
<keyword evidence="2" id="KW-1185">Reference proteome</keyword>
<dbReference type="EMBL" id="CAAALY010244368">
    <property type="protein sequence ID" value="VEL32581.1"/>
    <property type="molecule type" value="Genomic_DNA"/>
</dbReference>
<gene>
    <name evidence="1" type="ORF">PXEA_LOCUS26021</name>
</gene>
<dbReference type="AlphaFoldDB" id="A0A448XB14"/>
<sequence>MCFSGVSLYNAMTSLHSPLWDCPYFTLERISKLAQFTSYPLLLRVRTGEGGGLVDFDKLKVVLKPNGYSTTRISRIFCILSDGAFIDHYSKQKLEGFPFPSMLRPRVADCFNTTPAHNDRVCWQAGALQLSYTLDSLVPRAPHFEHANVVSHMLSLGLGQFRMDLFKPPLGWVNNLSRPLALFLTSHVHCHSLVALCECLLCAHMILSLAGPWFHLSVGHTFDFKITATLFLNSVAFSAGAVLSLQAPAFMRSPQVETCLFYPLEGFR</sequence>